<feature type="region of interest" description="Disordered" evidence="1">
    <location>
        <begin position="1"/>
        <end position="62"/>
    </location>
</feature>
<feature type="transmembrane region" description="Helical" evidence="2">
    <location>
        <begin position="83"/>
        <end position="103"/>
    </location>
</feature>
<keyword evidence="2" id="KW-1133">Transmembrane helix</keyword>
<dbReference type="GO" id="GO:0055088">
    <property type="term" value="P:lipid homeostasis"/>
    <property type="evidence" value="ECO:0007669"/>
    <property type="project" value="InterPro"/>
</dbReference>
<reference evidence="4" key="1">
    <citation type="submission" date="2023-02" db="EMBL/GenBank/DDBJ databases">
        <authorList>
            <person name="Palmer J.M."/>
        </authorList>
    </citation>
    <scope>NUCLEOTIDE SEQUENCE</scope>
    <source>
        <strain evidence="4">FW57</strain>
    </source>
</reference>
<comment type="caution">
    <text evidence="4">The sequence shown here is derived from an EMBL/GenBank/DDBJ whole genome shotgun (WGS) entry which is preliminary data.</text>
</comment>
<dbReference type="PANTHER" id="PTHR38409:SF1">
    <property type="entry name" value="MITOCHONDRIAL ADAPTER PROTEIN MCP1"/>
    <property type="match status" value="1"/>
</dbReference>
<dbReference type="GO" id="GO:0005741">
    <property type="term" value="C:mitochondrial outer membrane"/>
    <property type="evidence" value="ECO:0007669"/>
    <property type="project" value="TreeGrafter"/>
</dbReference>
<sequence>MDDQSLHSKASQATLASLRELDPTPIESPNIEKDLPPLPDHAGSPSHSTHSLKASSTSTSLGLSGTGHGAIYYLTRIQRYSSYTFTLFGALHLATTSLIPLAARSIYQTPLSEPLLVALPALAHVGAGVALRLLRRSHNLRRYYDDGDARPHHLVAGKAGGYSGWPVFSYISASGYVFSVVLAAHVFVNRVLPLAVEGDSANIGLAYVAHGFVRHRVMSWLAYGVLLAGGCGHMVWGWAKWVGLAQGAGWTLERHTGNAAVDRATRKRRRRRLMAVNALRRRRRPCGRLAGWGLLREGVRR</sequence>
<evidence type="ECO:0000256" key="1">
    <source>
        <dbReference type="SAM" id="MobiDB-lite"/>
    </source>
</evidence>
<evidence type="ECO:0000259" key="3">
    <source>
        <dbReference type="Pfam" id="PF07950"/>
    </source>
</evidence>
<organism evidence="4 5">
    <name type="scientific">Staphylotrichum longicolle</name>
    <dbReference type="NCBI Taxonomy" id="669026"/>
    <lineage>
        <taxon>Eukaryota</taxon>
        <taxon>Fungi</taxon>
        <taxon>Dikarya</taxon>
        <taxon>Ascomycota</taxon>
        <taxon>Pezizomycotina</taxon>
        <taxon>Sordariomycetes</taxon>
        <taxon>Sordariomycetidae</taxon>
        <taxon>Sordariales</taxon>
        <taxon>Chaetomiaceae</taxon>
        <taxon>Staphylotrichum</taxon>
    </lineage>
</organism>
<dbReference type="Proteomes" id="UP001197093">
    <property type="component" value="Unassembled WGS sequence"/>
</dbReference>
<protein>
    <recommendedName>
        <fullName evidence="3">Mitochondrial adapter protein MCP1 transmembrane domain-containing protein</fullName>
    </recommendedName>
</protein>
<dbReference type="PANTHER" id="PTHR38409">
    <property type="entry name" value="MDM10-COMPLEMENTING PROTEIN 1"/>
    <property type="match status" value="1"/>
</dbReference>
<name>A0AAD4I1P7_9PEZI</name>
<keyword evidence="2" id="KW-0472">Membrane</keyword>
<proteinExistence type="predicted"/>
<dbReference type="Pfam" id="PF07950">
    <property type="entry name" value="MCP1_TM"/>
    <property type="match status" value="1"/>
</dbReference>
<accession>A0AAD4I1P7</accession>
<feature type="compositionally biased region" description="Low complexity" evidence="1">
    <location>
        <begin position="44"/>
        <end position="62"/>
    </location>
</feature>
<evidence type="ECO:0000313" key="4">
    <source>
        <dbReference type="EMBL" id="KAG7291421.1"/>
    </source>
</evidence>
<dbReference type="AlphaFoldDB" id="A0AAD4I1P7"/>
<feature type="transmembrane region" description="Helical" evidence="2">
    <location>
        <begin position="220"/>
        <end position="239"/>
    </location>
</feature>
<keyword evidence="5" id="KW-1185">Reference proteome</keyword>
<dbReference type="InterPro" id="IPR012472">
    <property type="entry name" value="MCP1_TM"/>
</dbReference>
<feature type="transmembrane region" description="Helical" evidence="2">
    <location>
        <begin position="115"/>
        <end position="134"/>
    </location>
</feature>
<feature type="domain" description="Mitochondrial adapter protein MCP1 transmembrane" evidence="3">
    <location>
        <begin position="181"/>
        <end position="279"/>
    </location>
</feature>
<dbReference type="GO" id="GO:0007005">
    <property type="term" value="P:mitochondrion organization"/>
    <property type="evidence" value="ECO:0007669"/>
    <property type="project" value="TreeGrafter"/>
</dbReference>
<dbReference type="InterPro" id="IPR039960">
    <property type="entry name" value="MCP1"/>
</dbReference>
<dbReference type="EMBL" id="JAHCVI010000001">
    <property type="protein sequence ID" value="KAG7291421.1"/>
    <property type="molecule type" value="Genomic_DNA"/>
</dbReference>
<evidence type="ECO:0000256" key="2">
    <source>
        <dbReference type="SAM" id="Phobius"/>
    </source>
</evidence>
<feature type="transmembrane region" description="Helical" evidence="2">
    <location>
        <begin position="167"/>
        <end position="188"/>
    </location>
</feature>
<evidence type="ECO:0000313" key="5">
    <source>
        <dbReference type="Proteomes" id="UP001197093"/>
    </source>
</evidence>
<gene>
    <name evidence="4" type="ORF">NEMBOFW57_001440</name>
</gene>
<keyword evidence="2" id="KW-0812">Transmembrane</keyword>